<protein>
    <submittedName>
        <fullName evidence="3">Uncharacterized protein</fullName>
    </submittedName>
</protein>
<gene>
    <name evidence="3" type="ORF">SAMN05518682_1289</name>
</gene>
<feature type="region of interest" description="Disordered" evidence="1">
    <location>
        <begin position="301"/>
        <end position="320"/>
    </location>
</feature>
<feature type="transmembrane region" description="Helical" evidence="2">
    <location>
        <begin position="29"/>
        <end position="51"/>
    </location>
</feature>
<accession>A0A1N6Q2R2</accession>
<dbReference type="AlphaFoldDB" id="A0A1N6Q2R2"/>
<organism evidence="3 4">
    <name type="scientific">Cellulosimicrobium aquatile</name>
    <dbReference type="NCBI Taxonomy" id="1612203"/>
    <lineage>
        <taxon>Bacteria</taxon>
        <taxon>Bacillati</taxon>
        <taxon>Actinomycetota</taxon>
        <taxon>Actinomycetes</taxon>
        <taxon>Micrococcales</taxon>
        <taxon>Promicromonosporaceae</taxon>
        <taxon>Cellulosimicrobium</taxon>
    </lineage>
</organism>
<feature type="transmembrane region" description="Helical" evidence="2">
    <location>
        <begin position="180"/>
        <end position="199"/>
    </location>
</feature>
<dbReference type="EMBL" id="FTMI01000002">
    <property type="protein sequence ID" value="SIQ10858.1"/>
    <property type="molecule type" value="Genomic_DNA"/>
</dbReference>
<name>A0A1N6Q2R2_9MICO</name>
<dbReference type="RefSeq" id="WP_076404320.1">
    <property type="nucleotide sequence ID" value="NZ_FTMI01000002.1"/>
</dbReference>
<evidence type="ECO:0000256" key="1">
    <source>
        <dbReference type="SAM" id="MobiDB-lite"/>
    </source>
</evidence>
<dbReference type="Proteomes" id="UP000186235">
    <property type="component" value="Unassembled WGS sequence"/>
</dbReference>
<keyword evidence="2" id="KW-0472">Membrane</keyword>
<evidence type="ECO:0000313" key="3">
    <source>
        <dbReference type="EMBL" id="SIQ10858.1"/>
    </source>
</evidence>
<feature type="transmembrane region" description="Helical" evidence="2">
    <location>
        <begin position="95"/>
        <end position="114"/>
    </location>
</feature>
<evidence type="ECO:0000313" key="4">
    <source>
        <dbReference type="Proteomes" id="UP000186235"/>
    </source>
</evidence>
<proteinExistence type="predicted"/>
<feature type="compositionally biased region" description="Basic and acidic residues" evidence="1">
    <location>
        <begin position="301"/>
        <end position="313"/>
    </location>
</feature>
<reference evidence="4" key="1">
    <citation type="submission" date="2017-01" db="EMBL/GenBank/DDBJ databases">
        <authorList>
            <person name="Varghese N."/>
            <person name="Submissions S."/>
        </authorList>
    </citation>
    <scope>NUCLEOTIDE SEQUENCE [LARGE SCALE GENOMIC DNA]</scope>
    <source>
        <strain evidence="4">3bp</strain>
    </source>
</reference>
<keyword evidence="2" id="KW-0812">Transmembrane</keyword>
<sequence>MTDETVTPDPRTARDVTPPGRAVLLLRPVGYLAVGLVGTAVGLALLGLYLAPAAYGLLAPPADQEPWAELVASPGAELGRLAVVAPVAVALAGPVAWYLSCAVWPLAALAFVHAGRALRPSSRDDRLSFTSRVAPGTTLGPPVPGPLPVPLQPQRRSRLTDTLLRFAVCGWHPDRREAGAAVPAGVAWVLASAGASTALPPGWRVVLVVAAVPFALWSVVALRRRWDWRFHRERVRAARRERWLERHADGYVMRDGPRVVRSRPQSAEHRARVEAERAAARAEQDCLTSLTSDAIGERREAVLRARREREQHQNDPPQGD</sequence>
<keyword evidence="2" id="KW-1133">Transmembrane helix</keyword>
<evidence type="ECO:0000256" key="2">
    <source>
        <dbReference type="SAM" id="Phobius"/>
    </source>
</evidence>
<feature type="transmembrane region" description="Helical" evidence="2">
    <location>
        <begin position="205"/>
        <end position="222"/>
    </location>
</feature>
<keyword evidence="4" id="KW-1185">Reference proteome</keyword>